<dbReference type="EMBL" id="FOJB01000001">
    <property type="protein sequence ID" value="SEW13609.1"/>
    <property type="molecule type" value="Genomic_DNA"/>
</dbReference>
<dbReference type="AlphaFoldDB" id="A0A1I0PGZ5"/>
<dbReference type="PANTHER" id="PTHR37953">
    <property type="entry name" value="UPF0127 PROTEIN MJ1496"/>
    <property type="match status" value="1"/>
</dbReference>
<sequence>MHSQFNKVLRLGASVICAFLLSGPAFAGTCGPDHVDLRGDWGKARFTVEIADDPGERAQGLMNRESLPMSHGMLFLFDKPQPVSFWMKNTLIPLDMLFLTADGTVARVHENAIPLDLSPIPGGSDILAVLEVNGGIAERFGITEGTELRHPLLDQSIASWPCAAAE</sequence>
<reference evidence="2 3" key="1">
    <citation type="submission" date="2016-10" db="EMBL/GenBank/DDBJ databases">
        <authorList>
            <person name="de Groot N.N."/>
        </authorList>
    </citation>
    <scope>NUCLEOTIDE SEQUENCE [LARGE SCALE GENOMIC DNA]</scope>
    <source>
        <strain evidence="2 3">DSM 29439</strain>
    </source>
</reference>
<keyword evidence="3" id="KW-1185">Reference proteome</keyword>
<name>A0A1I0PGZ5_9RHOB</name>
<organism evidence="2 3">
    <name type="scientific">Aliiroseovarius sediminilitoris</name>
    <dbReference type="NCBI Taxonomy" id="1173584"/>
    <lineage>
        <taxon>Bacteria</taxon>
        <taxon>Pseudomonadati</taxon>
        <taxon>Pseudomonadota</taxon>
        <taxon>Alphaproteobacteria</taxon>
        <taxon>Rhodobacterales</taxon>
        <taxon>Paracoccaceae</taxon>
        <taxon>Aliiroseovarius</taxon>
    </lineage>
</organism>
<feature type="chain" id="PRO_5011543092" description="DUF192 domain-containing protein" evidence="1">
    <location>
        <begin position="28"/>
        <end position="166"/>
    </location>
</feature>
<feature type="signal peptide" evidence="1">
    <location>
        <begin position="1"/>
        <end position="27"/>
    </location>
</feature>
<gene>
    <name evidence="2" type="ORF">SAMN05444851_1631</name>
</gene>
<dbReference type="OrthoDB" id="9808290at2"/>
<evidence type="ECO:0000313" key="3">
    <source>
        <dbReference type="Proteomes" id="UP000199650"/>
    </source>
</evidence>
<dbReference type="Proteomes" id="UP000199650">
    <property type="component" value="Unassembled WGS sequence"/>
</dbReference>
<dbReference type="STRING" id="1173584.SAMN05444851_1631"/>
<keyword evidence="1" id="KW-0732">Signal</keyword>
<dbReference type="InterPro" id="IPR003795">
    <property type="entry name" value="DUF192"/>
</dbReference>
<dbReference type="PANTHER" id="PTHR37953:SF1">
    <property type="entry name" value="UPF0127 PROTEIN MJ1496"/>
    <property type="match status" value="1"/>
</dbReference>
<dbReference type="RefSeq" id="WP_091429763.1">
    <property type="nucleotide sequence ID" value="NZ_FOJB01000001.1"/>
</dbReference>
<dbReference type="InterPro" id="IPR038695">
    <property type="entry name" value="Saro_0823-like_sf"/>
</dbReference>
<evidence type="ECO:0008006" key="4">
    <source>
        <dbReference type="Google" id="ProtNLM"/>
    </source>
</evidence>
<evidence type="ECO:0000313" key="2">
    <source>
        <dbReference type="EMBL" id="SEW13609.1"/>
    </source>
</evidence>
<proteinExistence type="predicted"/>
<accession>A0A1I0PGZ5</accession>
<dbReference type="Pfam" id="PF02643">
    <property type="entry name" value="DUF192"/>
    <property type="match status" value="1"/>
</dbReference>
<dbReference type="Gene3D" id="2.60.120.1140">
    <property type="entry name" value="Protein of unknown function DUF192"/>
    <property type="match status" value="1"/>
</dbReference>
<protein>
    <recommendedName>
        <fullName evidence="4">DUF192 domain-containing protein</fullName>
    </recommendedName>
</protein>
<evidence type="ECO:0000256" key="1">
    <source>
        <dbReference type="SAM" id="SignalP"/>
    </source>
</evidence>